<dbReference type="CDD" id="cd15482">
    <property type="entry name" value="Sialidase_non-viral"/>
    <property type="match status" value="1"/>
</dbReference>
<dbReference type="Pfam" id="PF13088">
    <property type="entry name" value="BNR_2"/>
    <property type="match status" value="1"/>
</dbReference>
<dbReference type="Gene3D" id="2.120.10.10">
    <property type="match status" value="1"/>
</dbReference>
<dbReference type="InterPro" id="IPR036278">
    <property type="entry name" value="Sialidase_sf"/>
</dbReference>
<dbReference type="SUPFAM" id="SSF50939">
    <property type="entry name" value="Sialidases"/>
    <property type="match status" value="1"/>
</dbReference>
<gene>
    <name evidence="2" type="ORF">C943_02658</name>
</gene>
<evidence type="ECO:0000313" key="3">
    <source>
        <dbReference type="Proteomes" id="UP000010953"/>
    </source>
</evidence>
<dbReference type="STRING" id="1239962.C943_02658"/>
<organism evidence="2 3">
    <name type="scientific">Mariniradius saccharolyticus AK6</name>
    <dbReference type="NCBI Taxonomy" id="1239962"/>
    <lineage>
        <taxon>Bacteria</taxon>
        <taxon>Pseudomonadati</taxon>
        <taxon>Bacteroidota</taxon>
        <taxon>Cytophagia</taxon>
        <taxon>Cytophagales</taxon>
        <taxon>Cyclobacteriaceae</taxon>
        <taxon>Mariniradius</taxon>
    </lineage>
</organism>
<dbReference type="PANTHER" id="PTHR43752:SF2">
    <property type="entry name" value="BNR_ASP-BOX REPEAT FAMILY PROTEIN"/>
    <property type="match status" value="1"/>
</dbReference>
<protein>
    <recommendedName>
        <fullName evidence="1">Sialidase domain-containing protein</fullName>
    </recommendedName>
</protein>
<dbReference type="InterPro" id="IPR011040">
    <property type="entry name" value="Sialidase"/>
</dbReference>
<accession>M7X0N2</accession>
<comment type="caution">
    <text evidence="2">The sequence shown here is derived from an EMBL/GenBank/DDBJ whole genome shotgun (WGS) entry which is preliminary data.</text>
</comment>
<dbReference type="eggNOG" id="COG4409">
    <property type="taxonomic scope" value="Bacteria"/>
</dbReference>
<proteinExistence type="predicted"/>
<feature type="domain" description="Sialidase" evidence="1">
    <location>
        <begin position="63"/>
        <end position="331"/>
    </location>
</feature>
<reference evidence="2" key="1">
    <citation type="submission" date="2013-01" db="EMBL/GenBank/DDBJ databases">
        <title>Genome assembly of Mariniradius saccharolyticus AK6.</title>
        <authorList>
            <person name="Vaidya B."/>
            <person name="Khatri I."/>
            <person name="Tanuku N.R.S."/>
            <person name="Subramanian S."/>
            <person name="Pinnaka A."/>
        </authorList>
    </citation>
    <scope>NUCLEOTIDE SEQUENCE [LARGE SCALE GENOMIC DNA]</scope>
    <source>
        <strain evidence="2">AK6</strain>
    </source>
</reference>
<dbReference type="Proteomes" id="UP000010953">
    <property type="component" value="Unassembled WGS sequence"/>
</dbReference>
<dbReference type="PANTHER" id="PTHR43752">
    <property type="entry name" value="BNR/ASP-BOX REPEAT FAMILY PROTEIN"/>
    <property type="match status" value="1"/>
</dbReference>
<dbReference type="EMBL" id="AMZY02000023">
    <property type="protein sequence ID" value="EMS31085.1"/>
    <property type="molecule type" value="Genomic_DNA"/>
</dbReference>
<sequence>MINTLQIPMSAKATIFFFFICIRLVGQTLDLQIVKCEFIFGDERPFPQCHASTIEKLGNGEYILAWFAGSHEKNDDVAIWTAKGKPGAWTAPKKLAKVRNDPHWNPVLFSAPDGRLVLYFKVGKEIDDWETWVMESLDKGETWSAPKELVAGDRGGRGPVRNHILVLSDGTWLAPASVEKNRVWNAFVDFSTDAGKSWQRTDTLALDRHLVLGEGVIQPALWESEPGHIHMLLRSSTGKIARAESKDFGRTWSPVYLTDLPNNNSGIDLVKMPSGVIALVYNPVSGNWGKRYPMQLALSLDNGVTWPIQQEIEAGSGEDEFSYPSIIEDEGDLVFCYTWNRQRIRFVKVKLESSRN</sequence>
<dbReference type="InParanoid" id="M7X0N2"/>
<name>M7X0N2_9BACT</name>
<dbReference type="eggNOG" id="COG4692">
    <property type="taxonomic scope" value="Bacteria"/>
</dbReference>
<evidence type="ECO:0000259" key="1">
    <source>
        <dbReference type="Pfam" id="PF13088"/>
    </source>
</evidence>
<dbReference type="AlphaFoldDB" id="M7X0N2"/>
<keyword evidence="3" id="KW-1185">Reference proteome</keyword>
<evidence type="ECO:0000313" key="2">
    <source>
        <dbReference type="EMBL" id="EMS31085.1"/>
    </source>
</evidence>